<dbReference type="PANTHER" id="PTHR24067">
    <property type="entry name" value="UBIQUITIN-CONJUGATING ENZYME E2"/>
    <property type="match status" value="1"/>
</dbReference>
<dbReference type="InterPro" id="IPR000608">
    <property type="entry name" value="UBC"/>
</dbReference>
<gene>
    <name evidence="7" type="ORF">niasHT_032345</name>
</gene>
<evidence type="ECO:0000256" key="2">
    <source>
        <dbReference type="ARBA" id="ARBA00022786"/>
    </source>
</evidence>
<dbReference type="GO" id="GO:0032446">
    <property type="term" value="P:protein modification by small protein conjugation"/>
    <property type="evidence" value="ECO:0007669"/>
    <property type="project" value="UniProtKB-ARBA"/>
</dbReference>
<comment type="similarity">
    <text evidence="4">Belongs to the ubiquitin-conjugating enzyme family.</text>
</comment>
<evidence type="ECO:0000256" key="3">
    <source>
        <dbReference type="PROSITE-ProRule" id="PRU10133"/>
    </source>
</evidence>
<sequence length="337" mass="38045">MLFQFQLDIGLTGKNPRLSGITNGRWEEYSRWKHSPTKGIFWLTHCISIRCFVACFSLLFAATHQCREHPTPTAVFVCATFLCCVRSLPSRDDSVLTTSAQMARTGTSRERESPRCVLMRQYEMLLQNSNDNSGFRAWFDNNNLFKWRILIDGPPETPYAGCKFTALLKFPASYPHYPPTMTFLTDILHPNVDRSGQVCISILHPPGTDPLGYEQASERWNRNRTVESILVSVQLLLAEPNFNSPANVDAAILFRNDPAQYREEVRRRVERASASTPRARSSSTPPPVAQPSEEQQQGTPPQPPGEQQQGTPQPPATPPQGQEAPQQQQQQTGEWYL</sequence>
<accession>A0ABD2HZV8</accession>
<protein>
    <recommendedName>
        <fullName evidence="6">UBC core domain-containing protein</fullName>
    </recommendedName>
</protein>
<dbReference type="InterPro" id="IPR050113">
    <property type="entry name" value="Ub_conjugating_enzyme"/>
</dbReference>
<dbReference type="Gene3D" id="3.10.110.10">
    <property type="entry name" value="Ubiquitin Conjugating Enzyme"/>
    <property type="match status" value="1"/>
</dbReference>
<proteinExistence type="inferred from homology"/>
<dbReference type="InterPro" id="IPR016135">
    <property type="entry name" value="UBQ-conjugating_enzyme/RWD"/>
</dbReference>
<dbReference type="PROSITE" id="PS50127">
    <property type="entry name" value="UBC_2"/>
    <property type="match status" value="1"/>
</dbReference>
<feature type="domain" description="UBC core" evidence="6">
    <location>
        <begin position="113"/>
        <end position="274"/>
    </location>
</feature>
<evidence type="ECO:0000313" key="7">
    <source>
        <dbReference type="EMBL" id="KAL3070555.1"/>
    </source>
</evidence>
<evidence type="ECO:0000256" key="4">
    <source>
        <dbReference type="RuleBase" id="RU362109"/>
    </source>
</evidence>
<evidence type="ECO:0000259" key="6">
    <source>
        <dbReference type="PROSITE" id="PS50127"/>
    </source>
</evidence>
<feature type="active site" description="Glycyl thioester intermediate" evidence="3">
    <location>
        <position position="199"/>
    </location>
</feature>
<evidence type="ECO:0000256" key="5">
    <source>
        <dbReference type="SAM" id="MobiDB-lite"/>
    </source>
</evidence>
<name>A0ABD2HZV8_9BILA</name>
<reference evidence="7 8" key="1">
    <citation type="submission" date="2024-10" db="EMBL/GenBank/DDBJ databases">
        <authorList>
            <person name="Kim D."/>
        </authorList>
    </citation>
    <scope>NUCLEOTIDE SEQUENCE [LARGE SCALE GENOMIC DNA]</scope>
    <source>
        <strain evidence="7">BH-2024</strain>
    </source>
</reference>
<keyword evidence="8" id="KW-1185">Reference proteome</keyword>
<dbReference type="GO" id="GO:0016740">
    <property type="term" value="F:transferase activity"/>
    <property type="evidence" value="ECO:0007669"/>
    <property type="project" value="UniProtKB-KW"/>
</dbReference>
<evidence type="ECO:0000256" key="1">
    <source>
        <dbReference type="ARBA" id="ARBA00022679"/>
    </source>
</evidence>
<dbReference type="PROSITE" id="PS00183">
    <property type="entry name" value="UBC_1"/>
    <property type="match status" value="1"/>
</dbReference>
<dbReference type="Proteomes" id="UP001620626">
    <property type="component" value="Unassembled WGS sequence"/>
</dbReference>
<dbReference type="FunFam" id="3.10.110.10:FF:000051">
    <property type="entry name" value="ubiquitin-conjugating enzyme E2 R2-like"/>
    <property type="match status" value="1"/>
</dbReference>
<keyword evidence="4" id="KW-0067">ATP-binding</keyword>
<dbReference type="Pfam" id="PF00179">
    <property type="entry name" value="UQ_con"/>
    <property type="match status" value="1"/>
</dbReference>
<feature type="compositionally biased region" description="Low complexity" evidence="5">
    <location>
        <begin position="290"/>
        <end position="311"/>
    </location>
</feature>
<dbReference type="InterPro" id="IPR023313">
    <property type="entry name" value="UBQ-conjugating_AS"/>
</dbReference>
<organism evidence="7 8">
    <name type="scientific">Heterodera trifolii</name>
    <dbReference type="NCBI Taxonomy" id="157864"/>
    <lineage>
        <taxon>Eukaryota</taxon>
        <taxon>Metazoa</taxon>
        <taxon>Ecdysozoa</taxon>
        <taxon>Nematoda</taxon>
        <taxon>Chromadorea</taxon>
        <taxon>Rhabditida</taxon>
        <taxon>Tylenchina</taxon>
        <taxon>Tylenchomorpha</taxon>
        <taxon>Tylenchoidea</taxon>
        <taxon>Heteroderidae</taxon>
        <taxon>Heteroderinae</taxon>
        <taxon>Heterodera</taxon>
    </lineage>
</organism>
<dbReference type="GO" id="GO:0005524">
    <property type="term" value="F:ATP binding"/>
    <property type="evidence" value="ECO:0007669"/>
    <property type="project" value="UniProtKB-UniRule"/>
</dbReference>
<comment type="caution">
    <text evidence="7">The sequence shown here is derived from an EMBL/GenBank/DDBJ whole genome shotgun (WGS) entry which is preliminary data.</text>
</comment>
<feature type="compositionally biased region" description="Low complexity" evidence="5">
    <location>
        <begin position="319"/>
        <end position="337"/>
    </location>
</feature>
<dbReference type="SUPFAM" id="SSF54495">
    <property type="entry name" value="UBC-like"/>
    <property type="match status" value="1"/>
</dbReference>
<evidence type="ECO:0000313" key="8">
    <source>
        <dbReference type="Proteomes" id="UP001620626"/>
    </source>
</evidence>
<feature type="region of interest" description="Disordered" evidence="5">
    <location>
        <begin position="264"/>
        <end position="337"/>
    </location>
</feature>
<dbReference type="SMART" id="SM00212">
    <property type="entry name" value="UBCc"/>
    <property type="match status" value="1"/>
</dbReference>
<keyword evidence="1" id="KW-0808">Transferase</keyword>
<dbReference type="EMBL" id="JBICBT010001381">
    <property type="protein sequence ID" value="KAL3070555.1"/>
    <property type="molecule type" value="Genomic_DNA"/>
</dbReference>
<keyword evidence="4" id="KW-0547">Nucleotide-binding</keyword>
<dbReference type="AlphaFoldDB" id="A0ABD2HZV8"/>
<keyword evidence="2 4" id="KW-0833">Ubl conjugation pathway</keyword>
<feature type="compositionally biased region" description="Low complexity" evidence="5">
    <location>
        <begin position="272"/>
        <end position="283"/>
    </location>
</feature>